<dbReference type="OrthoDB" id="1368054at2759"/>
<accession>A0A2G9H296</accession>
<dbReference type="PANTHER" id="PTHR31207:SF35">
    <property type="entry name" value="PROLAMIN-LIKE DOMAIN-CONTAINING PROTEIN"/>
    <property type="match status" value="1"/>
</dbReference>
<dbReference type="InterPro" id="IPR040220">
    <property type="entry name" value="DD11"/>
</dbReference>
<dbReference type="EMBL" id="NKXS01002899">
    <property type="protein sequence ID" value="PIN11654.1"/>
    <property type="molecule type" value="Genomic_DNA"/>
</dbReference>
<keyword evidence="1" id="KW-0732">Signal</keyword>
<evidence type="ECO:0000313" key="2">
    <source>
        <dbReference type="EMBL" id="PIN11654.1"/>
    </source>
</evidence>
<comment type="caution">
    <text evidence="2">The sequence shown here is derived from an EMBL/GenBank/DDBJ whole genome shotgun (WGS) entry which is preliminary data.</text>
</comment>
<evidence type="ECO:0000313" key="3">
    <source>
        <dbReference type="Proteomes" id="UP000231279"/>
    </source>
</evidence>
<feature type="signal peptide" evidence="1">
    <location>
        <begin position="1"/>
        <end position="16"/>
    </location>
</feature>
<gene>
    <name evidence="2" type="ORF">CDL12_15744</name>
</gene>
<dbReference type="PANTHER" id="PTHR31207">
    <property type="entry name" value="ECA1 GAMETOGENESIS FAMILY PROTEIN (DUF784)-RELATED-RELATED"/>
    <property type="match status" value="1"/>
</dbReference>
<proteinExistence type="predicted"/>
<name>A0A2G9H296_9LAMI</name>
<dbReference type="Proteomes" id="UP000231279">
    <property type="component" value="Unassembled WGS sequence"/>
</dbReference>
<organism evidence="2 3">
    <name type="scientific">Handroanthus impetiginosus</name>
    <dbReference type="NCBI Taxonomy" id="429701"/>
    <lineage>
        <taxon>Eukaryota</taxon>
        <taxon>Viridiplantae</taxon>
        <taxon>Streptophyta</taxon>
        <taxon>Embryophyta</taxon>
        <taxon>Tracheophyta</taxon>
        <taxon>Spermatophyta</taxon>
        <taxon>Magnoliopsida</taxon>
        <taxon>eudicotyledons</taxon>
        <taxon>Gunneridae</taxon>
        <taxon>Pentapetalae</taxon>
        <taxon>asterids</taxon>
        <taxon>lamiids</taxon>
        <taxon>Lamiales</taxon>
        <taxon>Bignoniaceae</taxon>
        <taxon>Crescentiina</taxon>
        <taxon>Tabebuia alliance</taxon>
        <taxon>Handroanthus</taxon>
    </lineage>
</organism>
<feature type="chain" id="PRO_5013775738" description="Prolamin-like domain-containing protein" evidence="1">
    <location>
        <begin position="17"/>
        <end position="152"/>
    </location>
</feature>
<sequence length="152" mass="17101">MTRLSLIFLLAAAALAAFSAKAGKTSTFHTASHHPILPRHTRHSNKHMPHVATPSPVYEDYSLLTSPYTGFYECLDRVTEECGLEIYREVFGKGRGRHCHEGIVEATLALPELQAMNIDKKEIKARDHKIWSRCISITNFKVGNSDRFPILP</sequence>
<reference evidence="3" key="1">
    <citation type="journal article" date="2018" name="Gigascience">
        <title>Genome assembly of the Pink Ipe (Handroanthus impetiginosus, Bignoniaceae), a highly valued, ecologically keystone Neotropical timber forest tree.</title>
        <authorList>
            <person name="Silva-Junior O.B."/>
            <person name="Grattapaglia D."/>
            <person name="Novaes E."/>
            <person name="Collevatti R.G."/>
        </authorList>
    </citation>
    <scope>NUCLEOTIDE SEQUENCE [LARGE SCALE GENOMIC DNA]</scope>
    <source>
        <strain evidence="3">cv. UFG-1</strain>
    </source>
</reference>
<evidence type="ECO:0000256" key="1">
    <source>
        <dbReference type="SAM" id="SignalP"/>
    </source>
</evidence>
<evidence type="ECO:0008006" key="4">
    <source>
        <dbReference type="Google" id="ProtNLM"/>
    </source>
</evidence>
<protein>
    <recommendedName>
        <fullName evidence="4">Prolamin-like domain-containing protein</fullName>
    </recommendedName>
</protein>
<keyword evidence="3" id="KW-1185">Reference proteome</keyword>
<dbReference type="AlphaFoldDB" id="A0A2G9H296"/>